<evidence type="ECO:0000313" key="1">
    <source>
        <dbReference type="EMBL" id="MCG7509420.1"/>
    </source>
</evidence>
<dbReference type="EMBL" id="JAKREW010000118">
    <property type="protein sequence ID" value="MCG7509420.1"/>
    <property type="molecule type" value="Genomic_DNA"/>
</dbReference>
<evidence type="ECO:0000313" key="2">
    <source>
        <dbReference type="Proteomes" id="UP001201701"/>
    </source>
</evidence>
<gene>
    <name evidence="1" type="ORF">L4923_30790</name>
</gene>
<dbReference type="Proteomes" id="UP001201701">
    <property type="component" value="Unassembled WGS sequence"/>
</dbReference>
<proteinExistence type="predicted"/>
<comment type="caution">
    <text evidence="1">The sequence shown here is derived from an EMBL/GenBank/DDBJ whole genome shotgun (WGS) entry which is preliminary data.</text>
</comment>
<sequence>MDNGRNERYARIRARAGEIWQQEGCPANQHERHWLLAMREIDGEDAAALYRPSPSVPSALIRTPGRARLAPAILQKSASRLRSSRL</sequence>
<accession>A0ABS9QPP1</accession>
<dbReference type="Pfam" id="PF11154">
    <property type="entry name" value="DUF2934"/>
    <property type="match status" value="1"/>
</dbReference>
<protein>
    <submittedName>
        <fullName evidence="1">DUF2934 domain-containing protein</fullName>
    </submittedName>
</protein>
<organism evidence="1 2">
    <name type="scientific">Mesorhizobium retamae</name>
    <dbReference type="NCBI Taxonomy" id="2912854"/>
    <lineage>
        <taxon>Bacteria</taxon>
        <taxon>Pseudomonadati</taxon>
        <taxon>Pseudomonadota</taxon>
        <taxon>Alphaproteobacteria</taxon>
        <taxon>Hyphomicrobiales</taxon>
        <taxon>Phyllobacteriaceae</taxon>
        <taxon>Mesorhizobium</taxon>
    </lineage>
</organism>
<name>A0ABS9QPP1_9HYPH</name>
<reference evidence="1 2" key="1">
    <citation type="submission" date="2022-02" db="EMBL/GenBank/DDBJ databases">
        <title>Draft genome sequence of Mezorhizobium retamae strain IRAMC:0171 isolated from Retama raetam nodules.</title>
        <authorList>
            <person name="Bengaied R."/>
            <person name="Sbissi I."/>
            <person name="Huber K."/>
            <person name="Ghodbane F."/>
            <person name="Nouioui I."/>
            <person name="Tarhouni M."/>
            <person name="Gtari M."/>
        </authorList>
    </citation>
    <scope>NUCLEOTIDE SEQUENCE [LARGE SCALE GENOMIC DNA]</scope>
    <source>
        <strain evidence="1 2">IRAMC:0171</strain>
    </source>
</reference>
<keyword evidence="2" id="KW-1185">Reference proteome</keyword>
<dbReference type="RefSeq" id="WP_239370883.1">
    <property type="nucleotide sequence ID" value="NZ_JAKREW010000118.1"/>
</dbReference>
<dbReference type="InterPro" id="IPR021327">
    <property type="entry name" value="DUF2934"/>
</dbReference>